<feature type="binding site" evidence="15">
    <location>
        <position position="268"/>
    </location>
    <ligand>
        <name>thiamine diphosphate</name>
        <dbReference type="ChEBI" id="CHEBI:58937"/>
    </ligand>
</feature>
<reference evidence="20 21" key="1">
    <citation type="submission" date="2020-04" db="EMBL/GenBank/DDBJ databases">
        <title>Usitatibacter rugosus gen. nov., sp. nov. and Usitatibacter palustris sp. nov., novel members of Usitatibacteraceae fam. nov. within the order Nitrosomonadales isolated from soil.</title>
        <authorList>
            <person name="Huber K.J."/>
            <person name="Neumann-Schaal M."/>
            <person name="Geppert A."/>
            <person name="Luckner M."/>
            <person name="Wanner G."/>
            <person name="Overmann J."/>
        </authorList>
    </citation>
    <scope>NUCLEOTIDE SEQUENCE [LARGE SCALE GENOMIC DNA]</scope>
    <source>
        <strain evidence="20 21">0125_3</strain>
    </source>
</reference>
<dbReference type="GO" id="GO:0009052">
    <property type="term" value="P:pentose-phosphate shunt, non-oxidative branch"/>
    <property type="evidence" value="ECO:0007669"/>
    <property type="project" value="UniProtKB-ARBA"/>
</dbReference>
<dbReference type="Gene3D" id="3.40.50.920">
    <property type="match status" value="1"/>
</dbReference>
<dbReference type="InterPro" id="IPR029061">
    <property type="entry name" value="THDP-binding"/>
</dbReference>
<dbReference type="InterPro" id="IPR049557">
    <property type="entry name" value="Transketolase_CS"/>
</dbReference>
<dbReference type="Proteomes" id="UP000501534">
    <property type="component" value="Chromosome"/>
</dbReference>
<comment type="cofactor">
    <cofactor evidence="2">
        <name>Co(2+)</name>
        <dbReference type="ChEBI" id="CHEBI:48828"/>
    </cofactor>
</comment>
<comment type="catalytic activity">
    <reaction evidence="11 18">
        <text>D-sedoheptulose 7-phosphate + D-glyceraldehyde 3-phosphate = aldehydo-D-ribose 5-phosphate + D-xylulose 5-phosphate</text>
        <dbReference type="Rhea" id="RHEA:10508"/>
        <dbReference type="ChEBI" id="CHEBI:57483"/>
        <dbReference type="ChEBI" id="CHEBI:57737"/>
        <dbReference type="ChEBI" id="CHEBI:58273"/>
        <dbReference type="ChEBI" id="CHEBI:59776"/>
        <dbReference type="EC" id="2.2.1.1"/>
    </reaction>
</comment>
<feature type="binding site" evidence="16">
    <location>
        <position position="194"/>
    </location>
    <ligand>
        <name>Mg(2+)</name>
        <dbReference type="ChEBI" id="CHEBI:18420"/>
    </ligand>
</feature>
<evidence type="ECO:0000313" key="20">
    <source>
        <dbReference type="EMBL" id="QJR12652.1"/>
    </source>
</evidence>
<dbReference type="PANTHER" id="PTHR43522:SF2">
    <property type="entry name" value="TRANSKETOLASE 1-RELATED"/>
    <property type="match status" value="1"/>
</dbReference>
<dbReference type="Pfam" id="PF00456">
    <property type="entry name" value="Transketolase_N"/>
    <property type="match status" value="1"/>
</dbReference>
<evidence type="ECO:0000256" key="10">
    <source>
        <dbReference type="ARBA" id="ARBA00023052"/>
    </source>
</evidence>
<feature type="site" description="Important for catalytic activity" evidence="17">
    <location>
        <position position="268"/>
    </location>
</feature>
<evidence type="ECO:0000313" key="21">
    <source>
        <dbReference type="Proteomes" id="UP000501534"/>
    </source>
</evidence>
<feature type="binding site" evidence="15">
    <location>
        <begin position="121"/>
        <end position="123"/>
    </location>
    <ligand>
        <name>thiamine diphosphate</name>
        <dbReference type="ChEBI" id="CHEBI:58937"/>
    </ligand>
</feature>
<dbReference type="CDD" id="cd07033">
    <property type="entry name" value="TPP_PYR_DXS_TK_like"/>
    <property type="match status" value="1"/>
</dbReference>
<feature type="binding site" evidence="14">
    <location>
        <position position="365"/>
    </location>
    <ligand>
        <name>substrate</name>
    </ligand>
</feature>
<dbReference type="AlphaFoldDB" id="A0A6M4H023"/>
<proteinExistence type="inferred from homology"/>
<evidence type="ECO:0000256" key="2">
    <source>
        <dbReference type="ARBA" id="ARBA00001941"/>
    </source>
</evidence>
<dbReference type="RefSeq" id="WP_171095036.1">
    <property type="nucleotide sequence ID" value="NZ_CP053069.1"/>
</dbReference>
<organism evidence="20 21">
    <name type="scientific">Usitatibacter rugosus</name>
    <dbReference type="NCBI Taxonomy" id="2732067"/>
    <lineage>
        <taxon>Bacteria</taxon>
        <taxon>Pseudomonadati</taxon>
        <taxon>Pseudomonadota</taxon>
        <taxon>Betaproteobacteria</taxon>
        <taxon>Nitrosomonadales</taxon>
        <taxon>Usitatibacteraceae</taxon>
        <taxon>Usitatibacter</taxon>
    </lineage>
</organism>
<dbReference type="FunFam" id="3.40.50.970:FF:000003">
    <property type="entry name" value="Transketolase"/>
    <property type="match status" value="1"/>
</dbReference>
<comment type="similarity">
    <text evidence="3 18">Belongs to the transketolase family.</text>
</comment>
<dbReference type="FunFam" id="3.40.50.920:FF:000003">
    <property type="entry name" value="Transketolase"/>
    <property type="match status" value="1"/>
</dbReference>
<sequence length="669" mass="71289">MPDSPALAASHSDLVNAIRALAMDAVQKANSGHPGMPMGMAEISEVLWRRFLRHNPANPAWPDRDRFVLSNGHGSMLQYALLHLTGYDLSMEDIRHFRQLHSKTPGHPEVGITPGVETTTGPLGQGLANAVGMALAEKLLAAEFNKPGHALVDHRTWVFLGDGCLMEGISHEVCSLAGTLGLGKLVAIYDDNGISIDGKVQGWFTDNTPMRFAAYGWNVIPNVDGHDAKAVEGAIAEALAQSDKPTLICAKTVIGKGSPNKQGTDGVHGAALGDKEVAATRDAIGWKHAPFEIPDTVRAAWDQRTRGAALEGEWNAKLSAYEAAFPEAAREYRRRMAGELPGAWKSATTALLAKANEKAETVATRKASQLAIEALAPVLPEALGGSADLTGSNLTNWSGTKAVTADKPGNYVYFGVREFGMAAIGNGLALHGGFLPYSGTFLTFSDYSRNALRMASLMKLRNVFVFTHDSIGLGEDGPTHQAVEHTASLRLIPGMTVWRPCDTVETAQAWIDSVERRDGPSCLMLSRQNSPFVARSSAAIEAIRRGGYVLSESVGTAKAVLLATGTEVSIAMAAQKKLAEAGIPVRVVSMPSTNVFDRQDASWKESVLPRGIPRVSIEAGVTDGWRKYVGLEGACVGVDRFGESAPAPDVYKYLGVDVDHLVAAVQGVV</sequence>
<comment type="cofactor">
    <cofactor evidence="1">
        <name>Ca(2+)</name>
        <dbReference type="ChEBI" id="CHEBI:29108"/>
    </cofactor>
</comment>
<feature type="binding site" evidence="14">
    <location>
        <position position="33"/>
    </location>
    <ligand>
        <name>substrate</name>
    </ligand>
</feature>
<feature type="binding site" evidence="14">
    <location>
        <position position="392"/>
    </location>
    <ligand>
        <name>substrate</name>
    </ligand>
</feature>
<dbReference type="InterPro" id="IPR033247">
    <property type="entry name" value="Transketolase_fam"/>
</dbReference>
<dbReference type="GO" id="GO:0046872">
    <property type="term" value="F:metal ion binding"/>
    <property type="evidence" value="ECO:0007669"/>
    <property type="project" value="UniProtKB-KW"/>
</dbReference>
<dbReference type="Pfam" id="PF02779">
    <property type="entry name" value="Transket_pyr"/>
    <property type="match status" value="1"/>
</dbReference>
<feature type="binding site" evidence="15">
    <location>
        <position position="163"/>
    </location>
    <ligand>
        <name>thiamine diphosphate</name>
        <dbReference type="ChEBI" id="CHEBI:58937"/>
    </ligand>
</feature>
<evidence type="ECO:0000256" key="5">
    <source>
        <dbReference type="ARBA" id="ARBA00013152"/>
    </source>
</evidence>
<protein>
    <recommendedName>
        <fullName evidence="5 12">Transketolase</fullName>
        <ecNumber evidence="5 12">2.2.1.1</ecNumber>
    </recommendedName>
</protein>
<gene>
    <name evidence="20" type="primary">tktA</name>
    <name evidence="20" type="ORF">DSM104443_03744</name>
</gene>
<dbReference type="EC" id="2.2.1.1" evidence="5 12"/>
<evidence type="ECO:0000256" key="11">
    <source>
        <dbReference type="ARBA" id="ARBA00049473"/>
    </source>
</evidence>
<keyword evidence="7 16" id="KW-0479">Metal-binding</keyword>
<comment type="cofactor">
    <cofactor evidence="18">
        <name>Mg(2+)</name>
        <dbReference type="ChEBI" id="CHEBI:18420"/>
    </cofactor>
    <cofactor evidence="18">
        <name>Ca(2+)</name>
        <dbReference type="ChEBI" id="CHEBI:29108"/>
    </cofactor>
    <cofactor evidence="18">
        <name>Mn(2+)</name>
        <dbReference type="ChEBI" id="CHEBI:29035"/>
    </cofactor>
    <cofactor evidence="18">
        <name>Co(2+)</name>
        <dbReference type="ChEBI" id="CHEBI:48828"/>
    </cofactor>
    <text evidence="18">Binds 1 Mg(2+) ion per subunit. Can also utilize other divalent metal cations, such as Ca(2+), Mn(2+) and Co(2+).</text>
</comment>
<feature type="binding site" evidence="15">
    <location>
        <position position="73"/>
    </location>
    <ligand>
        <name>thiamine diphosphate</name>
        <dbReference type="ChEBI" id="CHEBI:58937"/>
    </ligand>
</feature>
<feature type="domain" description="Transketolase-like pyrimidine-binding" evidence="19">
    <location>
        <begin position="362"/>
        <end position="532"/>
    </location>
</feature>
<feature type="binding site" evidence="15">
    <location>
        <position position="192"/>
    </location>
    <ligand>
        <name>thiamine diphosphate</name>
        <dbReference type="ChEBI" id="CHEBI:58937"/>
    </ligand>
</feature>
<dbReference type="CDD" id="cd02012">
    <property type="entry name" value="TPP_TK"/>
    <property type="match status" value="1"/>
</dbReference>
<dbReference type="KEGG" id="uru:DSM104443_03744"/>
<feature type="binding site" evidence="15">
    <location>
        <position position="444"/>
    </location>
    <ligand>
        <name>thiamine diphosphate</name>
        <dbReference type="ChEBI" id="CHEBI:58937"/>
    </ligand>
</feature>
<feature type="binding site" evidence="16">
    <location>
        <position position="192"/>
    </location>
    <ligand>
        <name>Mg(2+)</name>
        <dbReference type="ChEBI" id="CHEBI:18420"/>
    </ligand>
</feature>
<comment type="cofactor">
    <cofactor evidence="16">
        <name>Mg(2+)</name>
        <dbReference type="ChEBI" id="CHEBI:18420"/>
    </cofactor>
    <text evidence="16">Binds 1 Mg(2+) ion per subunit. Can also utilize other divalent metal cations, such as Ca(2+), Mn(2+) and Co(2+).</text>
</comment>
<dbReference type="GO" id="GO:0005829">
    <property type="term" value="C:cytosol"/>
    <property type="evidence" value="ECO:0007669"/>
    <property type="project" value="TreeGrafter"/>
</dbReference>
<evidence type="ECO:0000256" key="13">
    <source>
        <dbReference type="PIRSR" id="PIRSR605478-1"/>
    </source>
</evidence>
<accession>A0A6M4H023</accession>
<evidence type="ECO:0000256" key="17">
    <source>
        <dbReference type="PIRSR" id="PIRSR605478-5"/>
    </source>
</evidence>
<feature type="binding site" evidence="16">
    <location>
        <position position="162"/>
    </location>
    <ligand>
        <name>Mg(2+)</name>
        <dbReference type="ChEBI" id="CHEBI:18420"/>
    </ligand>
</feature>
<dbReference type="InterPro" id="IPR005475">
    <property type="entry name" value="Transketolase-like_Pyr-bd"/>
</dbReference>
<keyword evidence="10 15" id="KW-0786">Thiamine pyrophosphate</keyword>
<feature type="binding site" evidence="14">
    <location>
        <position position="468"/>
    </location>
    <ligand>
        <name>substrate</name>
    </ligand>
</feature>
<feature type="active site" description="Proton donor" evidence="13">
    <location>
        <position position="418"/>
    </location>
</feature>
<dbReference type="PANTHER" id="PTHR43522">
    <property type="entry name" value="TRANSKETOLASE"/>
    <property type="match status" value="1"/>
</dbReference>
<dbReference type="PROSITE" id="PS00801">
    <property type="entry name" value="TRANSKETOLASE_1"/>
    <property type="match status" value="1"/>
</dbReference>
<evidence type="ECO:0000256" key="9">
    <source>
        <dbReference type="ARBA" id="ARBA00022842"/>
    </source>
</evidence>
<evidence type="ECO:0000259" key="19">
    <source>
        <dbReference type="SMART" id="SM00861"/>
    </source>
</evidence>
<feature type="site" description="Important for catalytic activity" evidence="17">
    <location>
        <position position="33"/>
    </location>
</feature>
<evidence type="ECO:0000256" key="1">
    <source>
        <dbReference type="ARBA" id="ARBA00001913"/>
    </source>
</evidence>
<keyword evidence="8 18" id="KW-0106">Calcium</keyword>
<feature type="binding site" evidence="14">
    <location>
        <position position="527"/>
    </location>
    <ligand>
        <name>substrate</name>
    </ligand>
</feature>
<keyword evidence="9 16" id="KW-0460">Magnesium</keyword>
<feature type="binding site" evidence="14">
    <location>
        <position position="476"/>
    </location>
    <ligand>
        <name>substrate</name>
    </ligand>
</feature>
<evidence type="ECO:0000256" key="6">
    <source>
        <dbReference type="ARBA" id="ARBA00022679"/>
    </source>
</evidence>
<evidence type="ECO:0000256" key="14">
    <source>
        <dbReference type="PIRSR" id="PIRSR605478-2"/>
    </source>
</evidence>
<evidence type="ECO:0000256" key="16">
    <source>
        <dbReference type="PIRSR" id="PIRSR605478-4"/>
    </source>
</evidence>
<comment type="cofactor">
    <cofactor evidence="15">
        <name>thiamine diphosphate</name>
        <dbReference type="ChEBI" id="CHEBI:58937"/>
    </cofactor>
    <text evidence="15">Binds 1 thiamine pyrophosphate per subunit. During the reaction, the substrate forms a covalent intermediate with the cofactor.</text>
</comment>
<dbReference type="SUPFAM" id="SSF52922">
    <property type="entry name" value="TK C-terminal domain-like"/>
    <property type="match status" value="1"/>
</dbReference>
<evidence type="ECO:0000256" key="18">
    <source>
        <dbReference type="RuleBase" id="RU004996"/>
    </source>
</evidence>
<feature type="binding site" evidence="14">
    <location>
        <position position="480"/>
    </location>
    <ligand>
        <name>substrate</name>
    </ligand>
</feature>
<feature type="binding site" evidence="14">
    <location>
        <position position="268"/>
    </location>
    <ligand>
        <name>substrate</name>
    </ligand>
</feature>
<dbReference type="FunFam" id="3.40.50.970:FF:000004">
    <property type="entry name" value="Transketolase"/>
    <property type="match status" value="1"/>
</dbReference>
<evidence type="ECO:0000256" key="7">
    <source>
        <dbReference type="ARBA" id="ARBA00022723"/>
    </source>
</evidence>
<evidence type="ECO:0000256" key="3">
    <source>
        <dbReference type="ARBA" id="ARBA00007131"/>
    </source>
</evidence>
<dbReference type="InterPro" id="IPR055152">
    <property type="entry name" value="Transketolase-like_C_2"/>
</dbReference>
<evidence type="ECO:0000256" key="4">
    <source>
        <dbReference type="ARBA" id="ARBA00011738"/>
    </source>
</evidence>
<dbReference type="Gene3D" id="3.40.50.970">
    <property type="match status" value="2"/>
</dbReference>
<dbReference type="SUPFAM" id="SSF52518">
    <property type="entry name" value="Thiamin diphosphate-binding fold (THDP-binding)"/>
    <property type="match status" value="2"/>
</dbReference>
<dbReference type="PROSITE" id="PS00802">
    <property type="entry name" value="TRANSKETOLASE_2"/>
    <property type="match status" value="1"/>
</dbReference>
<dbReference type="InterPro" id="IPR005478">
    <property type="entry name" value="Transketolase_bac-like"/>
</dbReference>
<dbReference type="InterPro" id="IPR009014">
    <property type="entry name" value="Transketo_C/PFOR_II"/>
</dbReference>
<keyword evidence="6 18" id="KW-0808">Transferase</keyword>
<dbReference type="SMART" id="SM00861">
    <property type="entry name" value="Transket_pyr"/>
    <property type="match status" value="1"/>
</dbReference>
<dbReference type="InterPro" id="IPR005474">
    <property type="entry name" value="Transketolase_N"/>
</dbReference>
<name>A0A6M4H023_9PROT</name>
<evidence type="ECO:0000256" key="15">
    <source>
        <dbReference type="PIRSR" id="PIRSR605478-3"/>
    </source>
</evidence>
<dbReference type="EMBL" id="CP053069">
    <property type="protein sequence ID" value="QJR12652.1"/>
    <property type="molecule type" value="Genomic_DNA"/>
</dbReference>
<dbReference type="NCBIfam" id="TIGR00232">
    <property type="entry name" value="tktlase_bact"/>
    <property type="match status" value="1"/>
</dbReference>
<evidence type="ECO:0000256" key="8">
    <source>
        <dbReference type="ARBA" id="ARBA00022837"/>
    </source>
</evidence>
<dbReference type="InterPro" id="IPR020826">
    <property type="entry name" value="Transketolase_BS"/>
</dbReference>
<evidence type="ECO:0000256" key="12">
    <source>
        <dbReference type="NCBIfam" id="TIGR00232"/>
    </source>
</evidence>
<comment type="subunit">
    <text evidence="4 18">Homodimer.</text>
</comment>
<dbReference type="GO" id="GO:0004802">
    <property type="term" value="F:transketolase activity"/>
    <property type="evidence" value="ECO:0007669"/>
    <property type="project" value="UniProtKB-UniRule"/>
</dbReference>
<comment type="function">
    <text evidence="18">Catalyzes the transfer of a two-carbon ketol group from a ketose donor to an aldose acceptor, via a covalent intermediate with the cofactor thiamine pyrophosphate.</text>
</comment>
<keyword evidence="21" id="KW-1185">Reference proteome</keyword>
<dbReference type="Pfam" id="PF22613">
    <property type="entry name" value="Transketolase_C_1"/>
    <property type="match status" value="1"/>
</dbReference>